<feature type="region of interest" description="Disordered" evidence="1">
    <location>
        <begin position="1"/>
        <end position="24"/>
    </location>
</feature>
<sequence>MLSSSAKPDDHRLCREARKYTNKE</sequence>
<feature type="compositionally biased region" description="Basic and acidic residues" evidence="1">
    <location>
        <begin position="7"/>
        <end position="24"/>
    </location>
</feature>
<accession>A0A7J9NBW7</accession>
<dbReference type="Proteomes" id="UP000593576">
    <property type="component" value="Unassembled WGS sequence"/>
</dbReference>
<reference evidence="2 3" key="1">
    <citation type="journal article" date="2019" name="Genome Biol. Evol.">
        <title>Insights into the evolution of the New World diploid cottons (Gossypium, subgenus Houzingenia) based on genome sequencing.</title>
        <authorList>
            <person name="Grover C.E."/>
            <person name="Arick M.A. 2nd"/>
            <person name="Thrash A."/>
            <person name="Conover J.L."/>
            <person name="Sanders W.S."/>
            <person name="Peterson D.G."/>
            <person name="Frelichowski J.E."/>
            <person name="Scheffler J.A."/>
            <person name="Scheffler B.E."/>
            <person name="Wendel J.F."/>
        </authorList>
    </citation>
    <scope>NUCLEOTIDE SEQUENCE [LARGE SCALE GENOMIC DNA]</scope>
    <source>
        <strain evidence="2">1</strain>
        <tissue evidence="2">Leaf</tissue>
    </source>
</reference>
<proteinExistence type="predicted"/>
<evidence type="ECO:0000256" key="1">
    <source>
        <dbReference type="SAM" id="MobiDB-lite"/>
    </source>
</evidence>
<keyword evidence="3" id="KW-1185">Reference proteome</keyword>
<evidence type="ECO:0000313" key="3">
    <source>
        <dbReference type="Proteomes" id="UP000593576"/>
    </source>
</evidence>
<dbReference type="AlphaFoldDB" id="A0A7J9NBW7"/>
<name>A0A7J9NBW7_GOSSC</name>
<protein>
    <submittedName>
        <fullName evidence="2">Uncharacterized protein</fullName>
    </submittedName>
</protein>
<gene>
    <name evidence="2" type="ORF">Goshw_029234</name>
</gene>
<evidence type="ECO:0000313" key="2">
    <source>
        <dbReference type="EMBL" id="MBA0880821.1"/>
    </source>
</evidence>
<feature type="non-terminal residue" evidence="2">
    <location>
        <position position="24"/>
    </location>
</feature>
<organism evidence="2 3">
    <name type="scientific">Gossypium schwendimanii</name>
    <name type="common">Cotton</name>
    <dbReference type="NCBI Taxonomy" id="34291"/>
    <lineage>
        <taxon>Eukaryota</taxon>
        <taxon>Viridiplantae</taxon>
        <taxon>Streptophyta</taxon>
        <taxon>Embryophyta</taxon>
        <taxon>Tracheophyta</taxon>
        <taxon>Spermatophyta</taxon>
        <taxon>Magnoliopsida</taxon>
        <taxon>eudicotyledons</taxon>
        <taxon>Gunneridae</taxon>
        <taxon>Pentapetalae</taxon>
        <taxon>rosids</taxon>
        <taxon>malvids</taxon>
        <taxon>Malvales</taxon>
        <taxon>Malvaceae</taxon>
        <taxon>Malvoideae</taxon>
        <taxon>Gossypium</taxon>
    </lineage>
</organism>
<comment type="caution">
    <text evidence="2">The sequence shown here is derived from an EMBL/GenBank/DDBJ whole genome shotgun (WGS) entry which is preliminary data.</text>
</comment>
<dbReference type="EMBL" id="JABFAF010278206">
    <property type="protein sequence ID" value="MBA0880821.1"/>
    <property type="molecule type" value="Genomic_DNA"/>
</dbReference>